<dbReference type="EMBL" id="GIFC01006750">
    <property type="protein sequence ID" value="MXU88833.1"/>
    <property type="molecule type" value="Transcribed_RNA"/>
</dbReference>
<name>A0A6B0UIJ7_IXORI</name>
<proteinExistence type="predicted"/>
<accession>A0A6B0UIJ7</accession>
<organism evidence="1">
    <name type="scientific">Ixodes ricinus</name>
    <name type="common">Common tick</name>
    <name type="synonym">Acarus ricinus</name>
    <dbReference type="NCBI Taxonomy" id="34613"/>
    <lineage>
        <taxon>Eukaryota</taxon>
        <taxon>Metazoa</taxon>
        <taxon>Ecdysozoa</taxon>
        <taxon>Arthropoda</taxon>
        <taxon>Chelicerata</taxon>
        <taxon>Arachnida</taxon>
        <taxon>Acari</taxon>
        <taxon>Parasitiformes</taxon>
        <taxon>Ixodida</taxon>
        <taxon>Ixodoidea</taxon>
        <taxon>Ixodidae</taxon>
        <taxon>Ixodinae</taxon>
        <taxon>Ixodes</taxon>
    </lineage>
</organism>
<evidence type="ECO:0000313" key="1">
    <source>
        <dbReference type="EMBL" id="MXU88833.1"/>
    </source>
</evidence>
<sequence length="104" mass="11405">MRAWMGLGRSGSRLVGVWGVRGVTGVNGQLLSRHSRQLRTAAVHTSLRHCLRIPPLDMFFSASRSEKLSEDAKTSTSVIYTSRWRKATATSIAMPWVGSITSSS</sequence>
<reference evidence="1" key="1">
    <citation type="submission" date="2019-12" db="EMBL/GenBank/DDBJ databases">
        <title>An insight into the sialome of adult female Ixodes ricinus ticks feeding for 6 days.</title>
        <authorList>
            <person name="Perner J."/>
            <person name="Ribeiro J.M.C."/>
        </authorList>
    </citation>
    <scope>NUCLEOTIDE SEQUENCE</scope>
    <source>
        <strain evidence="1">Semi-engorged</strain>
        <tissue evidence="1">Salivary glands</tissue>
    </source>
</reference>
<dbReference type="AlphaFoldDB" id="A0A6B0UIJ7"/>
<protein>
    <submittedName>
        <fullName evidence="1">Uncharacterized protein</fullName>
    </submittedName>
</protein>